<keyword evidence="3" id="KW-1185">Reference proteome</keyword>
<feature type="compositionally biased region" description="Low complexity" evidence="1">
    <location>
        <begin position="86"/>
        <end position="95"/>
    </location>
</feature>
<feature type="compositionally biased region" description="Polar residues" evidence="1">
    <location>
        <begin position="239"/>
        <end position="258"/>
    </location>
</feature>
<proteinExistence type="predicted"/>
<comment type="caution">
    <text evidence="2">The sequence shown here is derived from an EMBL/GenBank/DDBJ whole genome shotgun (WGS) entry which is preliminary data.</text>
</comment>
<dbReference type="AlphaFoldDB" id="A0AAD8FJA2"/>
<evidence type="ECO:0000313" key="3">
    <source>
        <dbReference type="Proteomes" id="UP001233172"/>
    </source>
</evidence>
<evidence type="ECO:0000256" key="1">
    <source>
        <dbReference type="SAM" id="MobiDB-lite"/>
    </source>
</evidence>
<gene>
    <name evidence="2" type="ORF">Bpfe_003842</name>
</gene>
<reference evidence="2" key="2">
    <citation type="submission" date="2023-04" db="EMBL/GenBank/DDBJ databases">
        <authorList>
            <person name="Bu L."/>
            <person name="Lu L."/>
            <person name="Laidemitt M.R."/>
            <person name="Zhang S.M."/>
            <person name="Mutuku M."/>
            <person name="Mkoji G."/>
            <person name="Steinauer M."/>
            <person name="Loker E.S."/>
        </authorList>
    </citation>
    <scope>NUCLEOTIDE SEQUENCE</scope>
    <source>
        <strain evidence="2">KasaAsao</strain>
        <tissue evidence="2">Whole Snail</tissue>
    </source>
</reference>
<feature type="region of interest" description="Disordered" evidence="1">
    <location>
        <begin position="233"/>
        <end position="275"/>
    </location>
</feature>
<feature type="compositionally biased region" description="Basic and acidic residues" evidence="1">
    <location>
        <begin position="132"/>
        <end position="145"/>
    </location>
</feature>
<dbReference type="Proteomes" id="UP001233172">
    <property type="component" value="Unassembled WGS sequence"/>
</dbReference>
<feature type="region of interest" description="Disordered" evidence="1">
    <location>
        <begin position="67"/>
        <end position="206"/>
    </location>
</feature>
<organism evidence="2 3">
    <name type="scientific">Biomphalaria pfeifferi</name>
    <name type="common">Bloodfluke planorb</name>
    <name type="synonym">Freshwater snail</name>
    <dbReference type="NCBI Taxonomy" id="112525"/>
    <lineage>
        <taxon>Eukaryota</taxon>
        <taxon>Metazoa</taxon>
        <taxon>Spiralia</taxon>
        <taxon>Lophotrochozoa</taxon>
        <taxon>Mollusca</taxon>
        <taxon>Gastropoda</taxon>
        <taxon>Heterobranchia</taxon>
        <taxon>Euthyneura</taxon>
        <taxon>Panpulmonata</taxon>
        <taxon>Hygrophila</taxon>
        <taxon>Lymnaeoidea</taxon>
        <taxon>Planorbidae</taxon>
        <taxon>Biomphalaria</taxon>
    </lineage>
</organism>
<evidence type="ECO:0000313" key="2">
    <source>
        <dbReference type="EMBL" id="KAK0066410.1"/>
    </source>
</evidence>
<sequence length="275" mass="29967">MCICARYTVLLEQTDDLAIIVDVMEYPLPGPVVALLQQEKASAAPKSYFISSGKKSIKITLVYAKEEEPPEVNPCSTRDRKKTRHSSASNSSGKPASRRCRTKNLSDSSSTGNDQVSLSSDIEHPSSSPELPLHDVHHTGRERMSTVDSGHPSSSGTVGHDNYLPTESGSEEECESQSSSDGEKPRTPGREMAIPASTLGPGETPAARRDEIWQTWTRIPRTQAITRRLLPPPIDSVRRSLSPSTGPIQRNTATTSSQRRPRLHEGVSWDGSGNL</sequence>
<feature type="compositionally biased region" description="Polar residues" evidence="1">
    <location>
        <begin position="103"/>
        <end position="129"/>
    </location>
</feature>
<feature type="compositionally biased region" description="Polar residues" evidence="1">
    <location>
        <begin position="146"/>
        <end position="157"/>
    </location>
</feature>
<reference evidence="2" key="1">
    <citation type="journal article" date="2023" name="PLoS Negl. Trop. Dis.">
        <title>A genome sequence for Biomphalaria pfeifferi, the major vector snail for the human-infecting parasite Schistosoma mansoni.</title>
        <authorList>
            <person name="Bu L."/>
            <person name="Lu L."/>
            <person name="Laidemitt M.R."/>
            <person name="Zhang S.M."/>
            <person name="Mutuku M."/>
            <person name="Mkoji G."/>
            <person name="Steinauer M."/>
            <person name="Loker E.S."/>
        </authorList>
    </citation>
    <scope>NUCLEOTIDE SEQUENCE</scope>
    <source>
        <strain evidence="2">KasaAsao</strain>
    </source>
</reference>
<protein>
    <submittedName>
        <fullName evidence="2">Uncharacterized protein</fullName>
    </submittedName>
</protein>
<name>A0AAD8FJA2_BIOPF</name>
<accession>A0AAD8FJA2</accession>
<dbReference type="EMBL" id="JASAOG010000010">
    <property type="protein sequence ID" value="KAK0066410.1"/>
    <property type="molecule type" value="Genomic_DNA"/>
</dbReference>